<dbReference type="GO" id="GO:0008360">
    <property type="term" value="P:regulation of cell shape"/>
    <property type="evidence" value="ECO:0007669"/>
    <property type="project" value="UniProtKB-KW"/>
</dbReference>
<feature type="binding site" evidence="18">
    <location>
        <position position="226"/>
    </location>
    <ligand>
        <name>UDP-N-acetyl-alpha-D-glucosamine</name>
        <dbReference type="ChEBI" id="CHEBI:57705"/>
    </ligand>
</feature>
<reference evidence="20 21" key="1">
    <citation type="journal article" date="2011" name="Stand. Genomic Sci.">
        <title>Complete genome sequence of Syntrophobotulus glycolicus type strain (FlGlyR).</title>
        <authorList>
            <person name="Han C."/>
            <person name="Mwirichia R."/>
            <person name="Chertkov O."/>
            <person name="Held B."/>
            <person name="Lapidus A."/>
            <person name="Nolan M."/>
            <person name="Lucas S."/>
            <person name="Hammon N."/>
            <person name="Deshpande S."/>
            <person name="Cheng J.F."/>
            <person name="Tapia R."/>
            <person name="Goodwin L."/>
            <person name="Pitluck S."/>
            <person name="Huntemann M."/>
            <person name="Liolios K."/>
            <person name="Ivanova N."/>
            <person name="Pagani I."/>
            <person name="Mavromatis K."/>
            <person name="Ovchinikova G."/>
            <person name="Pati A."/>
            <person name="Chen A."/>
            <person name="Palaniappan K."/>
            <person name="Land M."/>
            <person name="Hauser L."/>
            <person name="Brambilla E.M."/>
            <person name="Rohde M."/>
            <person name="Spring S."/>
            <person name="Sikorski J."/>
            <person name="Goker M."/>
            <person name="Woyke T."/>
            <person name="Bristow J."/>
            <person name="Eisen J.A."/>
            <person name="Markowitz V."/>
            <person name="Hugenholtz P."/>
            <person name="Kyrpides N.C."/>
            <person name="Klenk H.P."/>
            <person name="Detter J.C."/>
        </authorList>
    </citation>
    <scope>NUCLEOTIDE SEQUENCE [LARGE SCALE GENOMIC DNA]</scope>
    <source>
        <strain evidence="21">DSM 8271 / FlGlyR</strain>
    </source>
</reference>
<comment type="pathway">
    <text evidence="18">Bacterial outer membrane biogenesis; LPS lipid A biosynthesis.</text>
</comment>
<feature type="region of interest" description="N-acetyltransferase" evidence="18">
    <location>
        <begin position="250"/>
        <end position="453"/>
    </location>
</feature>
<keyword evidence="6 18" id="KW-0548">Nucleotidyltransferase</keyword>
<gene>
    <name evidence="18" type="primary">glmU</name>
    <name evidence="20" type="ordered locus">Sgly_0194</name>
</gene>
<dbReference type="NCBIfam" id="NF010934">
    <property type="entry name" value="PRK14354.1"/>
    <property type="match status" value="1"/>
</dbReference>
<feature type="region of interest" description="Linker" evidence="18">
    <location>
        <begin position="229"/>
        <end position="249"/>
    </location>
</feature>
<evidence type="ECO:0000256" key="6">
    <source>
        <dbReference type="ARBA" id="ARBA00022695"/>
    </source>
</evidence>
<dbReference type="CDD" id="cd02540">
    <property type="entry name" value="GT2_GlmU_N_bac"/>
    <property type="match status" value="1"/>
</dbReference>
<dbReference type="GO" id="GO:0000287">
    <property type="term" value="F:magnesium ion binding"/>
    <property type="evidence" value="ECO:0007669"/>
    <property type="project" value="UniProtKB-UniRule"/>
</dbReference>
<evidence type="ECO:0000256" key="12">
    <source>
        <dbReference type="ARBA" id="ARBA00023268"/>
    </source>
</evidence>
<keyword evidence="8 18" id="KW-0677">Repeat</keyword>
<dbReference type="PANTHER" id="PTHR43584:SF3">
    <property type="entry name" value="BIFUNCTIONAL PROTEIN GLMU"/>
    <property type="match status" value="1"/>
</dbReference>
<dbReference type="InterPro" id="IPR038009">
    <property type="entry name" value="GlmU_C_LbH"/>
</dbReference>
<accession>F0SW79</accession>
<dbReference type="InterPro" id="IPR011004">
    <property type="entry name" value="Trimer_LpxA-like_sf"/>
</dbReference>
<dbReference type="STRING" id="645991.Sgly_0194"/>
<feature type="binding site" evidence="18">
    <location>
        <position position="73"/>
    </location>
    <ligand>
        <name>UDP-N-acetyl-alpha-D-glucosamine</name>
        <dbReference type="ChEBI" id="CHEBI:57705"/>
    </ligand>
</feature>
<comment type="subunit">
    <text evidence="18">Homotrimer.</text>
</comment>
<dbReference type="NCBIfam" id="TIGR01173">
    <property type="entry name" value="glmU"/>
    <property type="match status" value="1"/>
</dbReference>
<dbReference type="InterPro" id="IPR025877">
    <property type="entry name" value="MobA-like_NTP_Trfase"/>
</dbReference>
<feature type="binding site" evidence="18">
    <location>
        <position position="349"/>
    </location>
    <ligand>
        <name>UDP-N-acetyl-alpha-D-glucosamine</name>
        <dbReference type="ChEBI" id="CHEBI:57705"/>
    </ligand>
</feature>
<feature type="binding site" evidence="18">
    <location>
        <position position="403"/>
    </location>
    <ligand>
        <name>acetyl-CoA</name>
        <dbReference type="ChEBI" id="CHEBI:57288"/>
    </ligand>
</feature>
<dbReference type="GO" id="GO:0000902">
    <property type="term" value="P:cell morphogenesis"/>
    <property type="evidence" value="ECO:0007669"/>
    <property type="project" value="UniProtKB-UniRule"/>
</dbReference>
<dbReference type="EC" id="2.3.1.157" evidence="18"/>
<feature type="region of interest" description="Pyrophosphorylase" evidence="18">
    <location>
        <begin position="1"/>
        <end position="228"/>
    </location>
</feature>
<dbReference type="SUPFAM" id="SSF53448">
    <property type="entry name" value="Nucleotide-diphospho-sugar transferases"/>
    <property type="match status" value="1"/>
</dbReference>
<dbReference type="UniPathway" id="UPA00973"/>
<dbReference type="GO" id="GO:0005737">
    <property type="term" value="C:cytoplasm"/>
    <property type="evidence" value="ECO:0007669"/>
    <property type="project" value="UniProtKB-SubCell"/>
</dbReference>
<evidence type="ECO:0000256" key="10">
    <source>
        <dbReference type="ARBA" id="ARBA00022960"/>
    </source>
</evidence>
<feature type="binding site" evidence="18">
    <location>
        <position position="364"/>
    </location>
    <ligand>
        <name>UDP-N-acetyl-alpha-D-glucosamine</name>
        <dbReference type="ChEBI" id="CHEBI:57705"/>
    </ligand>
</feature>
<dbReference type="Proteomes" id="UP000007488">
    <property type="component" value="Chromosome"/>
</dbReference>
<keyword evidence="13 18" id="KW-0012">Acyltransferase</keyword>
<feature type="binding site" evidence="18">
    <location>
        <begin position="384"/>
        <end position="385"/>
    </location>
    <ligand>
        <name>acetyl-CoA</name>
        <dbReference type="ChEBI" id="CHEBI:57288"/>
    </ligand>
</feature>
<keyword evidence="10 18" id="KW-0133">Cell shape</keyword>
<feature type="binding site" evidence="18">
    <location>
        <position position="375"/>
    </location>
    <ligand>
        <name>UDP-N-acetyl-alpha-D-glucosamine</name>
        <dbReference type="ChEBI" id="CHEBI:57705"/>
    </ligand>
</feature>
<dbReference type="Gene3D" id="2.160.10.10">
    <property type="entry name" value="Hexapeptide repeat proteins"/>
    <property type="match status" value="1"/>
</dbReference>
<feature type="binding site" evidence="18">
    <location>
        <position position="102"/>
    </location>
    <ligand>
        <name>Mg(2+)</name>
        <dbReference type="ChEBI" id="CHEBI:18420"/>
    </ligand>
</feature>
<dbReference type="GO" id="GO:0009252">
    <property type="term" value="P:peptidoglycan biosynthetic process"/>
    <property type="evidence" value="ECO:0007669"/>
    <property type="project" value="UniProtKB-UniRule"/>
</dbReference>
<feature type="active site" description="Proton acceptor" evidence="18">
    <location>
        <position position="361"/>
    </location>
</feature>
<reference evidence="21" key="2">
    <citation type="submission" date="2011-02" db="EMBL/GenBank/DDBJ databases">
        <title>The complete genome of Syntrophobotulus glycolicus DSM 8271.</title>
        <authorList>
            <person name="Lucas S."/>
            <person name="Copeland A."/>
            <person name="Lapidus A."/>
            <person name="Bruce D."/>
            <person name="Goodwin L."/>
            <person name="Pitluck S."/>
            <person name="Kyrpides N."/>
            <person name="Mavromatis K."/>
            <person name="Pagani I."/>
            <person name="Ivanova N."/>
            <person name="Mikhailova N."/>
            <person name="Chertkov O."/>
            <person name="Held B."/>
            <person name="Detter J.C."/>
            <person name="Tapia R."/>
            <person name="Han C."/>
            <person name="Land M."/>
            <person name="Hauser L."/>
            <person name="Markowitz V."/>
            <person name="Cheng J.-F."/>
            <person name="Hugenholtz P."/>
            <person name="Woyke T."/>
            <person name="Wu D."/>
            <person name="Spring S."/>
            <person name="Schroeder M."/>
            <person name="Brambilla E."/>
            <person name="Klenk H.-P."/>
            <person name="Eisen J.A."/>
        </authorList>
    </citation>
    <scope>NUCLEOTIDE SEQUENCE [LARGE SCALE GENOMIC DNA]</scope>
    <source>
        <strain evidence="21">DSM 8271 / FlGlyR</strain>
    </source>
</reference>
<comment type="subcellular location">
    <subcellularLocation>
        <location evidence="1 18">Cytoplasm</location>
    </subcellularLocation>
</comment>
<feature type="binding site" evidence="18">
    <location>
        <position position="23"/>
    </location>
    <ligand>
        <name>UDP-N-acetyl-alpha-D-glucosamine</name>
        <dbReference type="ChEBI" id="CHEBI:57705"/>
    </ligand>
</feature>
<dbReference type="EC" id="2.7.7.23" evidence="18"/>
<comment type="catalytic activity">
    <reaction evidence="16 18">
        <text>N-acetyl-alpha-D-glucosamine 1-phosphate + UTP + H(+) = UDP-N-acetyl-alpha-D-glucosamine + diphosphate</text>
        <dbReference type="Rhea" id="RHEA:13509"/>
        <dbReference type="ChEBI" id="CHEBI:15378"/>
        <dbReference type="ChEBI" id="CHEBI:33019"/>
        <dbReference type="ChEBI" id="CHEBI:46398"/>
        <dbReference type="ChEBI" id="CHEBI:57705"/>
        <dbReference type="ChEBI" id="CHEBI:57776"/>
        <dbReference type="EC" id="2.7.7.23"/>
    </reaction>
</comment>
<dbReference type="GO" id="GO:0003977">
    <property type="term" value="F:UDP-N-acetylglucosamine diphosphorylase activity"/>
    <property type="evidence" value="ECO:0007669"/>
    <property type="project" value="UniProtKB-UniRule"/>
</dbReference>
<sequence length="453" mass="49331">MSDFAAVILAAGKGTRMKSDLPKVMHQIAGKTLIDHVLGRVGELGLVDVITVVGHGREIVEEHLKDRGRLVVQDKQLGTGHAIMQVLPLLSDQQEIIVLSGDQPLFKLETLQALLRTHITGNAAATVLSAVMDNPYGYGRILKKDGQFNGIVEEKDASEEQRALHEVNTGTYCFQVEALREALQTITPKNIQGEYYLTDVFAIMQQKGQVIETCCTVDQTESLGINNRIQLAQAEEIYYQRIKEYWMNEGVTMVNPASIFIDAEVELSQDILIHPFTILKGKTKIRKGSVIGPYTTIDSCVCGSECRIESSTAKGAVIGDKCVIGPYAYLRPGTVLDDMVKIGDFVEIKNSTIANGSKIPHLSYIGDSDIGENVNIGAGTITCNYDGFVKSRTEIGDGAFIGSNTNFVAPVKVGKETVIGAGSTITKDVPDKALALERSTQNIIINWRSAKDK</sequence>
<dbReference type="InterPro" id="IPR050065">
    <property type="entry name" value="GlmU-like"/>
</dbReference>
<feature type="binding site" evidence="18">
    <location>
        <begin position="100"/>
        <end position="102"/>
    </location>
    <ligand>
        <name>UDP-N-acetyl-alpha-D-glucosamine</name>
        <dbReference type="ChEBI" id="CHEBI:57705"/>
    </ligand>
</feature>
<evidence type="ECO:0000256" key="14">
    <source>
        <dbReference type="ARBA" id="ARBA00023316"/>
    </source>
</evidence>
<dbReference type="InterPro" id="IPR001451">
    <property type="entry name" value="Hexapep"/>
</dbReference>
<evidence type="ECO:0000256" key="3">
    <source>
        <dbReference type="ARBA" id="ARBA00007947"/>
    </source>
</evidence>
<evidence type="ECO:0000256" key="5">
    <source>
        <dbReference type="ARBA" id="ARBA00022679"/>
    </source>
</evidence>
<dbReference type="eggNOG" id="COG1207">
    <property type="taxonomic scope" value="Bacteria"/>
</dbReference>
<name>F0SW79_SYNGF</name>
<evidence type="ECO:0000313" key="21">
    <source>
        <dbReference type="Proteomes" id="UP000007488"/>
    </source>
</evidence>
<evidence type="ECO:0000256" key="7">
    <source>
        <dbReference type="ARBA" id="ARBA00022723"/>
    </source>
</evidence>
<keyword evidence="7 18" id="KW-0479">Metal-binding</keyword>
<dbReference type="InterPro" id="IPR005882">
    <property type="entry name" value="Bifunctional_GlmU"/>
</dbReference>
<evidence type="ECO:0000313" key="20">
    <source>
        <dbReference type="EMBL" id="ADY54565.1"/>
    </source>
</evidence>
<evidence type="ECO:0000256" key="1">
    <source>
        <dbReference type="ARBA" id="ARBA00004496"/>
    </source>
</evidence>
<evidence type="ECO:0000256" key="15">
    <source>
        <dbReference type="ARBA" id="ARBA00048247"/>
    </source>
</evidence>
<dbReference type="AlphaFoldDB" id="F0SW79"/>
<comment type="catalytic activity">
    <reaction evidence="15 18">
        <text>alpha-D-glucosamine 1-phosphate + acetyl-CoA = N-acetyl-alpha-D-glucosamine 1-phosphate + CoA + H(+)</text>
        <dbReference type="Rhea" id="RHEA:13725"/>
        <dbReference type="ChEBI" id="CHEBI:15378"/>
        <dbReference type="ChEBI" id="CHEBI:57287"/>
        <dbReference type="ChEBI" id="CHEBI:57288"/>
        <dbReference type="ChEBI" id="CHEBI:57776"/>
        <dbReference type="ChEBI" id="CHEBI:58516"/>
        <dbReference type="EC" id="2.3.1.157"/>
    </reaction>
</comment>
<dbReference type="CDD" id="cd03353">
    <property type="entry name" value="LbH_GlmU_C"/>
    <property type="match status" value="1"/>
</dbReference>
<keyword evidence="11 18" id="KW-0573">Peptidoglycan synthesis</keyword>
<feature type="binding site" evidence="18">
    <location>
        <position position="139"/>
    </location>
    <ligand>
        <name>UDP-N-acetyl-alpha-D-glucosamine</name>
        <dbReference type="ChEBI" id="CHEBI:57705"/>
    </ligand>
</feature>
<feature type="binding site" evidence="18">
    <location>
        <position position="168"/>
    </location>
    <ligand>
        <name>UDP-N-acetyl-alpha-D-glucosamine</name>
        <dbReference type="ChEBI" id="CHEBI:57705"/>
    </ligand>
</feature>
<dbReference type="SUPFAM" id="SSF51161">
    <property type="entry name" value="Trimeric LpxA-like enzymes"/>
    <property type="match status" value="1"/>
</dbReference>
<dbReference type="OrthoDB" id="9775031at2"/>
<proteinExistence type="inferred from homology"/>
<evidence type="ECO:0000259" key="19">
    <source>
        <dbReference type="Pfam" id="PF12804"/>
    </source>
</evidence>
<feature type="binding site" evidence="18">
    <location>
        <position position="153"/>
    </location>
    <ligand>
        <name>UDP-N-acetyl-alpha-D-glucosamine</name>
        <dbReference type="ChEBI" id="CHEBI:57705"/>
    </ligand>
</feature>
<dbReference type="UniPathway" id="UPA00113">
    <property type="reaction ID" value="UER00532"/>
</dbReference>
<comment type="function">
    <text evidence="17 18">Catalyzes the last two sequential reactions in the de novo biosynthetic pathway for UDP-N-acetylglucosamine (UDP-GlcNAc). The C-terminal domain catalyzes the transfer of acetyl group from acetyl coenzyme A to glucosamine-1-phosphate (GlcN-1-P) to produce N-acetylglucosamine-1-phosphate (GlcNAc-1-P), which is converted into UDP-GlcNAc by the transfer of uridine 5-monophosphate (from uridine 5-triphosphate), a reaction catalyzed by the N-terminal domain.</text>
</comment>
<evidence type="ECO:0000256" key="8">
    <source>
        <dbReference type="ARBA" id="ARBA00022737"/>
    </source>
</evidence>
<keyword evidence="5 18" id="KW-0808">Transferase</keyword>
<dbReference type="GO" id="GO:0009245">
    <property type="term" value="P:lipid A biosynthetic process"/>
    <property type="evidence" value="ECO:0007669"/>
    <property type="project" value="UniProtKB-UniRule"/>
</dbReference>
<comment type="similarity">
    <text evidence="2 18">In the C-terminal section; belongs to the transferase hexapeptide repeat family.</text>
</comment>
<keyword evidence="14 18" id="KW-0961">Cell wall biogenesis/degradation</keyword>
<dbReference type="InterPro" id="IPR029044">
    <property type="entry name" value="Nucleotide-diphossugar_trans"/>
</dbReference>
<comment type="pathway">
    <text evidence="18">Nucleotide-sugar biosynthesis; UDP-N-acetyl-alpha-D-glucosamine biosynthesis; N-acetyl-alpha-D-glucosamine 1-phosphate from alpha-D-glucosamine 6-phosphate (route II): step 2/2.</text>
</comment>
<evidence type="ECO:0000256" key="13">
    <source>
        <dbReference type="ARBA" id="ARBA00023315"/>
    </source>
</evidence>
<evidence type="ECO:0000256" key="11">
    <source>
        <dbReference type="ARBA" id="ARBA00022984"/>
    </source>
</evidence>
<keyword evidence="4 18" id="KW-0963">Cytoplasm</keyword>
<comment type="cofactor">
    <cofactor evidence="18">
        <name>Mg(2+)</name>
        <dbReference type="ChEBI" id="CHEBI:18420"/>
    </cofactor>
    <text evidence="18">Binds 1 Mg(2+) ion per subunit.</text>
</comment>
<feature type="binding site" evidence="18">
    <location>
        <position position="331"/>
    </location>
    <ligand>
        <name>UDP-N-acetyl-alpha-D-glucosamine</name>
        <dbReference type="ChEBI" id="CHEBI:57705"/>
    </ligand>
</feature>
<dbReference type="Gene3D" id="3.90.550.10">
    <property type="entry name" value="Spore Coat Polysaccharide Biosynthesis Protein SpsA, Chain A"/>
    <property type="match status" value="1"/>
</dbReference>
<dbReference type="GO" id="GO:0006048">
    <property type="term" value="P:UDP-N-acetylglucosamine biosynthetic process"/>
    <property type="evidence" value="ECO:0007669"/>
    <property type="project" value="UniProtKB-UniPathway"/>
</dbReference>
<dbReference type="GO" id="GO:0016020">
    <property type="term" value="C:membrane"/>
    <property type="evidence" value="ECO:0007669"/>
    <property type="project" value="GOC"/>
</dbReference>
<evidence type="ECO:0000256" key="4">
    <source>
        <dbReference type="ARBA" id="ARBA00022490"/>
    </source>
</evidence>
<feature type="domain" description="MobA-like NTP transferase" evidence="19">
    <location>
        <begin position="6"/>
        <end position="129"/>
    </location>
</feature>
<evidence type="ECO:0000256" key="16">
    <source>
        <dbReference type="ARBA" id="ARBA00048493"/>
    </source>
</evidence>
<dbReference type="PANTHER" id="PTHR43584">
    <property type="entry name" value="NUCLEOTIDYL TRANSFERASE"/>
    <property type="match status" value="1"/>
</dbReference>
<evidence type="ECO:0000256" key="17">
    <source>
        <dbReference type="ARBA" id="ARBA00049628"/>
    </source>
</evidence>
<evidence type="ECO:0000256" key="18">
    <source>
        <dbReference type="HAMAP-Rule" id="MF_01631"/>
    </source>
</evidence>
<comment type="similarity">
    <text evidence="3 18">In the N-terminal section; belongs to the N-acetylglucosamine-1-phosphate uridyltransferase family.</text>
</comment>
<feature type="binding site" evidence="18">
    <location>
        <begin position="78"/>
        <end position="79"/>
    </location>
    <ligand>
        <name>UDP-N-acetyl-alpha-D-glucosamine</name>
        <dbReference type="ChEBI" id="CHEBI:57705"/>
    </ligand>
</feature>
<dbReference type="HOGENOM" id="CLU_029499_15_2_9"/>
<keyword evidence="12 18" id="KW-0511">Multifunctional enzyme</keyword>
<comment type="pathway">
    <text evidence="18">Nucleotide-sugar biosynthesis; UDP-N-acetyl-alpha-D-glucosamine biosynthesis; UDP-N-acetyl-alpha-D-glucosamine from N-acetyl-alpha-D-glucosamine 1-phosphate: step 1/1.</text>
</comment>
<keyword evidence="21" id="KW-1185">Reference proteome</keyword>
<protein>
    <recommendedName>
        <fullName evidence="18">Bifunctional protein GlmU</fullName>
    </recommendedName>
    <domain>
        <recommendedName>
            <fullName evidence="18">UDP-N-acetylglucosamine pyrophosphorylase</fullName>
            <ecNumber evidence="18">2.7.7.23</ecNumber>
        </recommendedName>
        <alternativeName>
            <fullName evidence="18">N-acetylglucosamine-1-phosphate uridyltransferase</fullName>
        </alternativeName>
    </domain>
    <domain>
        <recommendedName>
            <fullName evidence="18">Glucosamine-1-phosphate N-acetyltransferase</fullName>
            <ecNumber evidence="18">2.3.1.157</ecNumber>
        </recommendedName>
    </domain>
</protein>
<feature type="binding site" evidence="18">
    <location>
        <position position="421"/>
    </location>
    <ligand>
        <name>acetyl-CoA</name>
        <dbReference type="ChEBI" id="CHEBI:57288"/>
    </ligand>
</feature>
<dbReference type="Pfam" id="PF00132">
    <property type="entry name" value="Hexapep"/>
    <property type="match status" value="2"/>
</dbReference>
<dbReference type="HAMAP" id="MF_01631">
    <property type="entry name" value="GlmU"/>
    <property type="match status" value="1"/>
</dbReference>
<keyword evidence="9 18" id="KW-0460">Magnesium</keyword>
<feature type="binding site" evidence="18">
    <location>
        <begin position="9"/>
        <end position="12"/>
    </location>
    <ligand>
        <name>UDP-N-acetyl-alpha-D-glucosamine</name>
        <dbReference type="ChEBI" id="CHEBI:57705"/>
    </ligand>
</feature>
<feature type="binding site" evidence="18">
    <location>
        <position position="378"/>
    </location>
    <ligand>
        <name>acetyl-CoA</name>
        <dbReference type="ChEBI" id="CHEBI:57288"/>
    </ligand>
</feature>
<dbReference type="GO" id="GO:0019134">
    <property type="term" value="F:glucosamine-1-phosphate N-acetyltransferase activity"/>
    <property type="evidence" value="ECO:0007669"/>
    <property type="project" value="UniProtKB-UniRule"/>
</dbReference>
<dbReference type="RefSeq" id="WP_013623436.1">
    <property type="nucleotide sequence ID" value="NC_015172.1"/>
</dbReference>
<feature type="binding site" evidence="18">
    <location>
        <position position="226"/>
    </location>
    <ligand>
        <name>Mg(2+)</name>
        <dbReference type="ChEBI" id="CHEBI:18420"/>
    </ligand>
</feature>
<evidence type="ECO:0000256" key="9">
    <source>
        <dbReference type="ARBA" id="ARBA00022842"/>
    </source>
</evidence>
<organism evidence="20 21">
    <name type="scientific">Syntrophobotulus glycolicus (strain DSM 8271 / FlGlyR)</name>
    <dbReference type="NCBI Taxonomy" id="645991"/>
    <lineage>
        <taxon>Bacteria</taxon>
        <taxon>Bacillati</taxon>
        <taxon>Bacillota</taxon>
        <taxon>Clostridia</taxon>
        <taxon>Eubacteriales</taxon>
        <taxon>Desulfitobacteriaceae</taxon>
        <taxon>Syntrophobotulus</taxon>
    </lineage>
</organism>
<feature type="binding site" evidence="18">
    <location>
        <position position="438"/>
    </location>
    <ligand>
        <name>acetyl-CoA</name>
        <dbReference type="ChEBI" id="CHEBI:57288"/>
    </ligand>
</feature>
<evidence type="ECO:0000256" key="2">
    <source>
        <dbReference type="ARBA" id="ARBA00007707"/>
    </source>
</evidence>
<dbReference type="EMBL" id="CP002547">
    <property type="protein sequence ID" value="ADY54565.1"/>
    <property type="molecule type" value="Genomic_DNA"/>
</dbReference>
<dbReference type="GO" id="GO:0071555">
    <property type="term" value="P:cell wall organization"/>
    <property type="evidence" value="ECO:0007669"/>
    <property type="project" value="UniProtKB-KW"/>
</dbReference>
<dbReference type="Pfam" id="PF12804">
    <property type="entry name" value="NTP_transf_3"/>
    <property type="match status" value="1"/>
</dbReference>
<dbReference type="KEGG" id="sgy:Sgly_0194"/>